<feature type="region of interest" description="Disordered" evidence="3">
    <location>
        <begin position="507"/>
        <end position="530"/>
    </location>
</feature>
<feature type="transmembrane region" description="Helical" evidence="4">
    <location>
        <begin position="22"/>
        <end position="42"/>
    </location>
</feature>
<dbReference type="PRINTS" id="PR00793">
    <property type="entry name" value="PROAMNOPTASE"/>
</dbReference>
<keyword evidence="4" id="KW-0472">Membrane</keyword>
<keyword evidence="4" id="KW-1133">Transmembrane helix</keyword>
<gene>
    <name evidence="6" type="ORF">C8D89_11314</name>
</gene>
<evidence type="ECO:0000256" key="4">
    <source>
        <dbReference type="SAM" id="Phobius"/>
    </source>
</evidence>
<dbReference type="SUPFAM" id="SSF53474">
    <property type="entry name" value="alpha/beta-Hydrolases"/>
    <property type="match status" value="1"/>
</dbReference>
<dbReference type="InterPro" id="IPR029058">
    <property type="entry name" value="AB_hydrolase_fold"/>
</dbReference>
<dbReference type="InterPro" id="IPR002410">
    <property type="entry name" value="Peptidase_S33"/>
</dbReference>
<dbReference type="Proteomes" id="UP000245639">
    <property type="component" value="Unassembled WGS sequence"/>
</dbReference>
<evidence type="ECO:0000313" key="6">
    <source>
        <dbReference type="EMBL" id="PVZ06276.1"/>
    </source>
</evidence>
<evidence type="ECO:0000259" key="5">
    <source>
        <dbReference type="Pfam" id="PF00561"/>
    </source>
</evidence>
<dbReference type="InterPro" id="IPR000073">
    <property type="entry name" value="AB_hydrolase_1"/>
</dbReference>
<name>A0A2U1F286_9PSEU</name>
<feature type="domain" description="AB hydrolase-1" evidence="5">
    <location>
        <begin position="224"/>
        <end position="345"/>
    </location>
</feature>
<accession>A0A2U1F286</accession>
<dbReference type="GO" id="GO:0006508">
    <property type="term" value="P:proteolysis"/>
    <property type="evidence" value="ECO:0007669"/>
    <property type="project" value="InterPro"/>
</dbReference>
<keyword evidence="7" id="KW-1185">Reference proteome</keyword>
<proteinExistence type="inferred from homology"/>
<dbReference type="GO" id="GO:0004177">
    <property type="term" value="F:aminopeptidase activity"/>
    <property type="evidence" value="ECO:0007669"/>
    <property type="project" value="UniProtKB-EC"/>
</dbReference>
<sequence>MTGTPVLTGPDRRAADVPVRPGARVATVVALAALAGWLTALTMPRGPITPVGAVAAMAVGVAVGVAAGYVLRSRWAMLLAPVAFAVAVELGRVGVVGPTVDRPQVSTFFGVLVLVLGRGFHALVQLLPMVLGVAVGVGLARGRSGASALRGWRRAAQWGRRGIAAVVAVGLVALAVVLTRPGTTAPIVDAAGRQVSGSVAELATVRLGGHDQTVMIRGRDATAPVVLYLAGGPGQSDLGYARAYMTELEDDVVVAVWDQRGTGTSYAALDPTATWTLDRAVADTVELATYLRDRFGQQRVYLVGNSWGSTLGVLAVQRHPELFAAYVGTGQMASQLEADRIIYRQVLDLAARTGDTALAERLRAAGPPPYRDVYVNAMLIDYYDAIGPYPRTEYFLTQGPAGIDGTGAEEYGPLDKVNKLKAMIDMGSVMYPQLQGVDFRTQVPRLEVPVYVVAGGHELTARSGAAREWFDRLEAPAKQWITFEGSGHVPHFEEFGRFREVIREVVGRHGPPAGGPAPPATAPPGGVGRP</sequence>
<feature type="transmembrane region" description="Helical" evidence="4">
    <location>
        <begin position="161"/>
        <end position="178"/>
    </location>
</feature>
<evidence type="ECO:0000313" key="7">
    <source>
        <dbReference type="Proteomes" id="UP000245639"/>
    </source>
</evidence>
<organism evidence="6 7">
    <name type="scientific">Actinomycetospora cinnamomea</name>
    <dbReference type="NCBI Taxonomy" id="663609"/>
    <lineage>
        <taxon>Bacteria</taxon>
        <taxon>Bacillati</taxon>
        <taxon>Actinomycetota</taxon>
        <taxon>Actinomycetes</taxon>
        <taxon>Pseudonocardiales</taxon>
        <taxon>Pseudonocardiaceae</taxon>
        <taxon>Actinomycetospora</taxon>
    </lineage>
</organism>
<feature type="compositionally biased region" description="Pro residues" evidence="3">
    <location>
        <begin position="513"/>
        <end position="522"/>
    </location>
</feature>
<feature type="transmembrane region" description="Helical" evidence="4">
    <location>
        <begin position="48"/>
        <end position="71"/>
    </location>
</feature>
<evidence type="ECO:0000256" key="1">
    <source>
        <dbReference type="ARBA" id="ARBA00010088"/>
    </source>
</evidence>
<protein>
    <submittedName>
        <fullName evidence="6">Pimeloyl-ACP methyl ester carboxylesterase</fullName>
    </submittedName>
</protein>
<dbReference type="RefSeq" id="WP_116710039.1">
    <property type="nucleotide sequence ID" value="NZ_QEKW01000013.1"/>
</dbReference>
<evidence type="ECO:0000256" key="2">
    <source>
        <dbReference type="ARBA" id="ARBA00022801"/>
    </source>
</evidence>
<comment type="similarity">
    <text evidence="1">Belongs to the peptidase S33 family.</text>
</comment>
<dbReference type="Gene3D" id="3.40.50.1820">
    <property type="entry name" value="alpha/beta hydrolase"/>
    <property type="match status" value="1"/>
</dbReference>
<comment type="caution">
    <text evidence="6">The sequence shown here is derived from an EMBL/GenBank/DDBJ whole genome shotgun (WGS) entry which is preliminary data.</text>
</comment>
<feature type="transmembrane region" description="Helical" evidence="4">
    <location>
        <begin position="120"/>
        <end position="140"/>
    </location>
</feature>
<reference evidence="6 7" key="1">
    <citation type="submission" date="2018-04" db="EMBL/GenBank/DDBJ databases">
        <title>Genomic Encyclopedia of Type Strains, Phase IV (KMG-IV): sequencing the most valuable type-strain genomes for metagenomic binning, comparative biology and taxonomic classification.</title>
        <authorList>
            <person name="Goeker M."/>
        </authorList>
    </citation>
    <scope>NUCLEOTIDE SEQUENCE [LARGE SCALE GENOMIC DNA]</scope>
    <source>
        <strain evidence="6 7">DSM 45771</strain>
    </source>
</reference>
<dbReference type="Pfam" id="PF00561">
    <property type="entry name" value="Abhydrolase_1"/>
    <property type="match status" value="1"/>
</dbReference>
<evidence type="ECO:0000256" key="3">
    <source>
        <dbReference type="SAM" id="MobiDB-lite"/>
    </source>
</evidence>
<keyword evidence="2" id="KW-0378">Hydrolase</keyword>
<dbReference type="OrthoDB" id="9796770at2"/>
<feature type="transmembrane region" description="Helical" evidence="4">
    <location>
        <begin position="78"/>
        <end position="100"/>
    </location>
</feature>
<dbReference type="EMBL" id="QEKW01000013">
    <property type="protein sequence ID" value="PVZ06276.1"/>
    <property type="molecule type" value="Genomic_DNA"/>
</dbReference>
<dbReference type="AlphaFoldDB" id="A0A2U1F286"/>
<keyword evidence="4" id="KW-0812">Transmembrane</keyword>